<dbReference type="GO" id="GO:0003887">
    <property type="term" value="F:DNA-directed DNA polymerase activity"/>
    <property type="evidence" value="ECO:0007669"/>
    <property type="project" value="UniProtKB-EC"/>
</dbReference>
<dbReference type="AlphaFoldDB" id="F3C460"/>
<dbReference type="PANTHER" id="PTHR11076">
    <property type="entry name" value="DNA REPAIR POLYMERASE UMUC / TRANSFERASE FAMILY MEMBER"/>
    <property type="match status" value="1"/>
</dbReference>
<dbReference type="InterPro" id="IPR043128">
    <property type="entry name" value="Rev_trsase/Diguanyl_cyclase"/>
</dbReference>
<dbReference type="HOGENOM" id="CLU_3301605_0_0_6"/>
<reference evidence="3 4" key="1">
    <citation type="journal article" date="2011" name="PLoS Pathog.">
        <title>Dynamic evolution of pathogenicity revealed by sequencing and comparative genomics of 19 Pseudomonas syringae isolates.</title>
        <authorList>
            <person name="Baltrus D.A."/>
            <person name="Nishimura M.T."/>
            <person name="Romanchuk A."/>
            <person name="Chang J.H."/>
            <person name="Mukhtar M.S."/>
            <person name="Cherkis K."/>
            <person name="Roach J."/>
            <person name="Grant S.R."/>
            <person name="Jones C.D."/>
            <person name="Dangl J.L."/>
        </authorList>
    </citation>
    <scope>NUCLEOTIDE SEQUENCE [LARGE SCALE GENOMIC DNA]</scope>
    <source>
        <strain evidence="4">race 4</strain>
    </source>
</reference>
<dbReference type="Gene3D" id="3.30.70.270">
    <property type="match status" value="1"/>
</dbReference>
<keyword evidence="3" id="KW-0548">Nucleotidyltransferase</keyword>
<evidence type="ECO:0000256" key="1">
    <source>
        <dbReference type="ARBA" id="ARBA00010945"/>
    </source>
</evidence>
<name>F3C460_PSESG</name>
<comment type="similarity">
    <text evidence="1">Belongs to the DNA polymerase type-Y family.</text>
</comment>
<dbReference type="SUPFAM" id="SSF56672">
    <property type="entry name" value="DNA/RNA polymerases"/>
    <property type="match status" value="1"/>
</dbReference>
<proteinExistence type="inferred from homology"/>
<evidence type="ECO:0000313" key="3">
    <source>
        <dbReference type="EMBL" id="EGH12158.1"/>
    </source>
</evidence>
<evidence type="ECO:0000313" key="4">
    <source>
        <dbReference type="Proteomes" id="UP000005466"/>
    </source>
</evidence>
<dbReference type="Proteomes" id="UP000005466">
    <property type="component" value="Unassembled WGS sequence"/>
</dbReference>
<dbReference type="InterPro" id="IPR050116">
    <property type="entry name" value="DNA_polymerase-Y"/>
</dbReference>
<dbReference type="Pfam" id="PF00817">
    <property type="entry name" value="IMS"/>
    <property type="match status" value="1"/>
</dbReference>
<accession>F3C460</accession>
<feature type="non-terminal residue" evidence="3">
    <location>
        <position position="43"/>
    </location>
</feature>
<protein>
    <submittedName>
        <fullName evidence="3">DNA polymerase IV</fullName>
        <ecNumber evidence="3">2.7.7.7</ecNumber>
    </submittedName>
</protein>
<dbReference type="GO" id="GO:0042276">
    <property type="term" value="P:error-prone translesion synthesis"/>
    <property type="evidence" value="ECO:0007669"/>
    <property type="project" value="TreeGrafter"/>
</dbReference>
<evidence type="ECO:0000259" key="2">
    <source>
        <dbReference type="PROSITE" id="PS50173"/>
    </source>
</evidence>
<dbReference type="GO" id="GO:0005829">
    <property type="term" value="C:cytosol"/>
    <property type="evidence" value="ECO:0007669"/>
    <property type="project" value="TreeGrafter"/>
</dbReference>
<dbReference type="PROSITE" id="PS50173">
    <property type="entry name" value="UMUC"/>
    <property type="match status" value="1"/>
</dbReference>
<dbReference type="GO" id="GO:0006281">
    <property type="term" value="P:DNA repair"/>
    <property type="evidence" value="ECO:0007669"/>
    <property type="project" value="InterPro"/>
</dbReference>
<dbReference type="PANTHER" id="PTHR11076:SF33">
    <property type="entry name" value="DNA POLYMERASE KAPPA"/>
    <property type="match status" value="1"/>
</dbReference>
<gene>
    <name evidence="3" type="ORF">Pgy4_11982</name>
</gene>
<sequence>MIAKSHQVMTQRKIIHIDCDCFYAAIEMRDEPELAGKPLAGGG</sequence>
<dbReference type="EC" id="2.7.7.7" evidence="3"/>
<feature type="domain" description="UmuC" evidence="2">
    <location>
        <begin position="14"/>
        <end position="43"/>
    </location>
</feature>
<dbReference type="InterPro" id="IPR043502">
    <property type="entry name" value="DNA/RNA_pol_sf"/>
</dbReference>
<keyword evidence="3" id="KW-0808">Transferase</keyword>
<dbReference type="GO" id="GO:0009432">
    <property type="term" value="P:SOS response"/>
    <property type="evidence" value="ECO:0007669"/>
    <property type="project" value="TreeGrafter"/>
</dbReference>
<dbReference type="EMBL" id="ADWY01000522">
    <property type="protein sequence ID" value="EGH12158.1"/>
    <property type="molecule type" value="Genomic_DNA"/>
</dbReference>
<dbReference type="InterPro" id="IPR001126">
    <property type="entry name" value="UmuC"/>
</dbReference>
<dbReference type="GO" id="GO:0003677">
    <property type="term" value="F:DNA binding"/>
    <property type="evidence" value="ECO:0007669"/>
    <property type="project" value="UniProtKB-KW"/>
</dbReference>
<comment type="caution">
    <text evidence="3">The sequence shown here is derived from an EMBL/GenBank/DDBJ whole genome shotgun (WGS) entry which is preliminary data.</text>
</comment>
<organism evidence="3 4">
    <name type="scientific">Pseudomonas savastanoi pv. glycinea str. race 4</name>
    <dbReference type="NCBI Taxonomy" id="875330"/>
    <lineage>
        <taxon>Bacteria</taxon>
        <taxon>Pseudomonadati</taxon>
        <taxon>Pseudomonadota</taxon>
        <taxon>Gammaproteobacteria</taxon>
        <taxon>Pseudomonadales</taxon>
        <taxon>Pseudomonadaceae</taxon>
        <taxon>Pseudomonas</taxon>
    </lineage>
</organism>